<dbReference type="PROSITE" id="PS51462">
    <property type="entry name" value="NUDIX"/>
    <property type="match status" value="1"/>
</dbReference>
<keyword evidence="4" id="KW-0378">Hydrolase</keyword>
<dbReference type="CDD" id="cd03426">
    <property type="entry name" value="NUDIX_CoAse_Nudt7"/>
    <property type="match status" value="1"/>
</dbReference>
<dbReference type="SUPFAM" id="SSF55811">
    <property type="entry name" value="Nudix"/>
    <property type="match status" value="1"/>
</dbReference>
<keyword evidence="5" id="KW-0460">Magnesium</keyword>
<evidence type="ECO:0000313" key="8">
    <source>
        <dbReference type="EMBL" id="MEJ6008526.1"/>
    </source>
</evidence>
<dbReference type="InterPro" id="IPR000086">
    <property type="entry name" value="NUDIX_hydrolase_dom"/>
</dbReference>
<evidence type="ECO:0000256" key="5">
    <source>
        <dbReference type="ARBA" id="ARBA00022842"/>
    </source>
</evidence>
<reference evidence="8 9" key="1">
    <citation type="submission" date="2024-03" db="EMBL/GenBank/DDBJ databases">
        <authorList>
            <person name="Jo J.-H."/>
        </authorList>
    </citation>
    <scope>NUCLEOTIDE SEQUENCE [LARGE SCALE GENOMIC DNA]</scope>
    <source>
        <strain evidence="8 9">AS3R-12</strain>
    </source>
</reference>
<keyword evidence="9" id="KW-1185">Reference proteome</keyword>
<gene>
    <name evidence="8" type="ORF">WG900_01185</name>
</gene>
<dbReference type="Pfam" id="PF00293">
    <property type="entry name" value="NUDIX"/>
    <property type="match status" value="1"/>
</dbReference>
<dbReference type="Proteomes" id="UP001379235">
    <property type="component" value="Unassembled WGS sequence"/>
</dbReference>
<evidence type="ECO:0000256" key="1">
    <source>
        <dbReference type="ARBA" id="ARBA00001936"/>
    </source>
</evidence>
<accession>A0ABU8S4K8</accession>
<comment type="cofactor">
    <cofactor evidence="1">
        <name>Mn(2+)</name>
        <dbReference type="ChEBI" id="CHEBI:29035"/>
    </cofactor>
</comment>
<keyword evidence="3" id="KW-0479">Metal-binding</keyword>
<dbReference type="NCBIfam" id="NF007980">
    <property type="entry name" value="PRK10707.1"/>
    <property type="match status" value="1"/>
</dbReference>
<protein>
    <submittedName>
        <fullName evidence="8">CoA pyrophosphatase</fullName>
    </submittedName>
</protein>
<proteinExistence type="predicted"/>
<sequence>MSDLHARVSALYQRGYDGSPAPKLFEDWSAVVVEEFRPAAVLIAMTEREEPGMILLHRPSNMRAHPGQIAFPGGKIDPGESPEEAALREAWEELAIPPEQVRVIGTGDVYRAHSGFEITPVLAVVPPDIEIIPNPTEVAQWFEPPVSHMFDPANHAEKWVEWEGGMRPYYEILWREHNTWGVTAAIIVNLSKRLGWHG</sequence>
<dbReference type="Gene3D" id="3.90.79.10">
    <property type="entry name" value="Nucleoside Triphosphate Pyrophosphohydrolase"/>
    <property type="match status" value="1"/>
</dbReference>
<dbReference type="PANTHER" id="PTHR12992">
    <property type="entry name" value="NUDIX HYDROLASE"/>
    <property type="match status" value="1"/>
</dbReference>
<dbReference type="PRINTS" id="PR00502">
    <property type="entry name" value="NUDIXFAMILY"/>
</dbReference>
<dbReference type="PANTHER" id="PTHR12992:SF11">
    <property type="entry name" value="MITOCHONDRIAL COENZYME A DIPHOSPHATASE NUDT8"/>
    <property type="match status" value="1"/>
</dbReference>
<name>A0ABU8S4K8_9SPHN</name>
<dbReference type="InterPro" id="IPR020476">
    <property type="entry name" value="Nudix_hydrolase"/>
</dbReference>
<dbReference type="EMBL" id="JBBHJY010000001">
    <property type="protein sequence ID" value="MEJ6008526.1"/>
    <property type="molecule type" value="Genomic_DNA"/>
</dbReference>
<comment type="caution">
    <text evidence="8">The sequence shown here is derived from an EMBL/GenBank/DDBJ whole genome shotgun (WGS) entry which is preliminary data.</text>
</comment>
<evidence type="ECO:0000259" key="7">
    <source>
        <dbReference type="PROSITE" id="PS51462"/>
    </source>
</evidence>
<dbReference type="InterPro" id="IPR015797">
    <property type="entry name" value="NUDIX_hydrolase-like_dom_sf"/>
</dbReference>
<dbReference type="InterPro" id="IPR045121">
    <property type="entry name" value="CoAse"/>
</dbReference>
<organism evidence="8 9">
    <name type="scientific">Novosphingobium aquae</name>
    <dbReference type="NCBI Taxonomy" id="3133435"/>
    <lineage>
        <taxon>Bacteria</taxon>
        <taxon>Pseudomonadati</taxon>
        <taxon>Pseudomonadota</taxon>
        <taxon>Alphaproteobacteria</taxon>
        <taxon>Sphingomonadales</taxon>
        <taxon>Sphingomonadaceae</taxon>
        <taxon>Novosphingobium</taxon>
    </lineage>
</organism>
<keyword evidence="6" id="KW-0464">Manganese</keyword>
<evidence type="ECO:0000256" key="4">
    <source>
        <dbReference type="ARBA" id="ARBA00022801"/>
    </source>
</evidence>
<evidence type="ECO:0000256" key="2">
    <source>
        <dbReference type="ARBA" id="ARBA00001946"/>
    </source>
</evidence>
<evidence type="ECO:0000313" key="9">
    <source>
        <dbReference type="Proteomes" id="UP001379235"/>
    </source>
</evidence>
<dbReference type="RefSeq" id="WP_339964089.1">
    <property type="nucleotide sequence ID" value="NZ_JBBHJY010000001.1"/>
</dbReference>
<feature type="domain" description="Nudix hydrolase" evidence="7">
    <location>
        <begin position="35"/>
        <end position="167"/>
    </location>
</feature>
<evidence type="ECO:0000256" key="6">
    <source>
        <dbReference type="ARBA" id="ARBA00023211"/>
    </source>
</evidence>
<comment type="cofactor">
    <cofactor evidence="2">
        <name>Mg(2+)</name>
        <dbReference type="ChEBI" id="CHEBI:18420"/>
    </cofactor>
</comment>
<evidence type="ECO:0000256" key="3">
    <source>
        <dbReference type="ARBA" id="ARBA00022723"/>
    </source>
</evidence>